<reference evidence="1" key="2">
    <citation type="journal article" date="2015" name="Data Brief">
        <title>Shoot transcriptome of the giant reed, Arundo donax.</title>
        <authorList>
            <person name="Barrero R.A."/>
            <person name="Guerrero F.D."/>
            <person name="Moolhuijzen P."/>
            <person name="Goolsby J.A."/>
            <person name="Tidwell J."/>
            <person name="Bellgard S.E."/>
            <person name="Bellgard M.I."/>
        </authorList>
    </citation>
    <scope>NUCLEOTIDE SEQUENCE</scope>
    <source>
        <tissue evidence="1">Shoot tissue taken approximately 20 cm above the soil surface</tissue>
    </source>
</reference>
<dbReference type="AlphaFoldDB" id="A0A0A9B701"/>
<accession>A0A0A9B701</accession>
<sequence length="36" mass="4185">MKNDYAVAKLVWWTLILEDDLAPLQIGELPICLVNW</sequence>
<organism evidence="1">
    <name type="scientific">Arundo donax</name>
    <name type="common">Giant reed</name>
    <name type="synonym">Donax arundinaceus</name>
    <dbReference type="NCBI Taxonomy" id="35708"/>
    <lineage>
        <taxon>Eukaryota</taxon>
        <taxon>Viridiplantae</taxon>
        <taxon>Streptophyta</taxon>
        <taxon>Embryophyta</taxon>
        <taxon>Tracheophyta</taxon>
        <taxon>Spermatophyta</taxon>
        <taxon>Magnoliopsida</taxon>
        <taxon>Liliopsida</taxon>
        <taxon>Poales</taxon>
        <taxon>Poaceae</taxon>
        <taxon>PACMAD clade</taxon>
        <taxon>Arundinoideae</taxon>
        <taxon>Arundineae</taxon>
        <taxon>Arundo</taxon>
    </lineage>
</organism>
<proteinExistence type="predicted"/>
<dbReference type="EMBL" id="GBRH01240930">
    <property type="protein sequence ID" value="JAD56965.1"/>
    <property type="molecule type" value="Transcribed_RNA"/>
</dbReference>
<name>A0A0A9B701_ARUDO</name>
<reference evidence="1" key="1">
    <citation type="submission" date="2014-09" db="EMBL/GenBank/DDBJ databases">
        <authorList>
            <person name="Magalhaes I.L.F."/>
            <person name="Oliveira U."/>
            <person name="Santos F.R."/>
            <person name="Vidigal T.H.D.A."/>
            <person name="Brescovit A.D."/>
            <person name="Santos A.J."/>
        </authorList>
    </citation>
    <scope>NUCLEOTIDE SEQUENCE</scope>
    <source>
        <tissue evidence="1">Shoot tissue taken approximately 20 cm above the soil surface</tissue>
    </source>
</reference>
<protein>
    <submittedName>
        <fullName evidence="1">Uncharacterized protein</fullName>
    </submittedName>
</protein>
<evidence type="ECO:0000313" key="1">
    <source>
        <dbReference type="EMBL" id="JAD56965.1"/>
    </source>
</evidence>